<dbReference type="STRING" id="1176587.A8C56_16800"/>
<evidence type="ECO:0000313" key="3">
    <source>
        <dbReference type="Proteomes" id="UP000077667"/>
    </source>
</evidence>
<evidence type="ECO:0000259" key="1">
    <source>
        <dbReference type="Pfam" id="PF00144"/>
    </source>
</evidence>
<dbReference type="EMBL" id="CP015772">
    <property type="protein sequence ID" value="ANH82405.1"/>
    <property type="molecule type" value="Genomic_DNA"/>
</dbReference>
<dbReference type="InterPro" id="IPR001466">
    <property type="entry name" value="Beta-lactam-related"/>
</dbReference>
<dbReference type="AlphaFoldDB" id="A0A1A9I508"/>
<dbReference type="Pfam" id="PF00144">
    <property type="entry name" value="Beta-lactamase"/>
    <property type="match status" value="1"/>
</dbReference>
<name>A0A1A9I508_9BACT</name>
<evidence type="ECO:0000313" key="2">
    <source>
        <dbReference type="EMBL" id="ANH82405.1"/>
    </source>
</evidence>
<dbReference type="InterPro" id="IPR050491">
    <property type="entry name" value="AmpC-like"/>
</dbReference>
<dbReference type="Gene3D" id="3.40.710.10">
    <property type="entry name" value="DD-peptidase/beta-lactamase superfamily"/>
    <property type="match status" value="1"/>
</dbReference>
<protein>
    <recommendedName>
        <fullName evidence="1">Beta-lactamase-related domain-containing protein</fullName>
    </recommendedName>
</protein>
<feature type="domain" description="Beta-lactamase-related" evidence="1">
    <location>
        <begin position="27"/>
        <end position="87"/>
    </location>
</feature>
<dbReference type="KEGG" id="nia:A8C56_16800"/>
<proteinExistence type="predicted"/>
<dbReference type="RefSeq" id="WP_067758552.1">
    <property type="nucleotide sequence ID" value="NZ_CP015772.1"/>
</dbReference>
<gene>
    <name evidence="2" type="ORF">A8C56_16800</name>
</gene>
<accession>A0A1A9I508</accession>
<dbReference type="OrthoDB" id="846150at2"/>
<dbReference type="SUPFAM" id="SSF56601">
    <property type="entry name" value="beta-lactamase/transpeptidase-like"/>
    <property type="match status" value="1"/>
</dbReference>
<sequence>MKKIFIVLFVTPNLLFAQYQTDSLDVFIAKEVADYHIPGLAIGIIKNNQVVFKKGYGVNSTVNGTPVTTQTVFPIMSCTKAFTAAAIGVW</sequence>
<organism evidence="2 3">
    <name type="scientific">Niabella ginsenosidivorans</name>
    <dbReference type="NCBI Taxonomy" id="1176587"/>
    <lineage>
        <taxon>Bacteria</taxon>
        <taxon>Pseudomonadati</taxon>
        <taxon>Bacteroidota</taxon>
        <taxon>Chitinophagia</taxon>
        <taxon>Chitinophagales</taxon>
        <taxon>Chitinophagaceae</taxon>
        <taxon>Niabella</taxon>
    </lineage>
</organism>
<dbReference type="PANTHER" id="PTHR46825">
    <property type="entry name" value="D-ALANYL-D-ALANINE-CARBOXYPEPTIDASE/ENDOPEPTIDASE AMPH"/>
    <property type="match status" value="1"/>
</dbReference>
<dbReference type="PANTHER" id="PTHR46825:SF9">
    <property type="entry name" value="BETA-LACTAMASE-RELATED DOMAIN-CONTAINING PROTEIN"/>
    <property type="match status" value="1"/>
</dbReference>
<keyword evidence="3" id="KW-1185">Reference proteome</keyword>
<reference evidence="2 3" key="1">
    <citation type="submission" date="2016-05" db="EMBL/GenBank/DDBJ databases">
        <title>Niabella ginsenosidivorans BS26 whole genome sequencing.</title>
        <authorList>
            <person name="Im W.T."/>
            <person name="Siddiqi M.Z."/>
        </authorList>
    </citation>
    <scope>NUCLEOTIDE SEQUENCE [LARGE SCALE GENOMIC DNA]</scope>
    <source>
        <strain evidence="2 3">BS26</strain>
    </source>
</reference>
<dbReference type="InterPro" id="IPR012338">
    <property type="entry name" value="Beta-lactam/transpept-like"/>
</dbReference>
<dbReference type="Proteomes" id="UP000077667">
    <property type="component" value="Chromosome"/>
</dbReference>